<sequence>EWKLDEFVKPTDDATAMNGQN</sequence>
<organism evidence="2 3">
    <name type="scientific">Trifolium medium</name>
    <dbReference type="NCBI Taxonomy" id="97028"/>
    <lineage>
        <taxon>Eukaryota</taxon>
        <taxon>Viridiplantae</taxon>
        <taxon>Streptophyta</taxon>
        <taxon>Embryophyta</taxon>
        <taxon>Tracheophyta</taxon>
        <taxon>Spermatophyta</taxon>
        <taxon>Magnoliopsida</taxon>
        <taxon>eudicotyledons</taxon>
        <taxon>Gunneridae</taxon>
        <taxon>Pentapetalae</taxon>
        <taxon>rosids</taxon>
        <taxon>fabids</taxon>
        <taxon>Fabales</taxon>
        <taxon>Fabaceae</taxon>
        <taxon>Papilionoideae</taxon>
        <taxon>50 kb inversion clade</taxon>
        <taxon>NPAAA clade</taxon>
        <taxon>Hologalegina</taxon>
        <taxon>IRL clade</taxon>
        <taxon>Trifolieae</taxon>
        <taxon>Trifolium</taxon>
    </lineage>
</organism>
<feature type="non-terminal residue" evidence="2">
    <location>
        <position position="1"/>
    </location>
</feature>
<evidence type="ECO:0000313" key="2">
    <source>
        <dbReference type="EMBL" id="MCI67351.1"/>
    </source>
</evidence>
<comment type="caution">
    <text evidence="2">The sequence shown here is derived from an EMBL/GenBank/DDBJ whole genome shotgun (WGS) entry which is preliminary data.</text>
</comment>
<name>A0A392U1Q1_9FABA</name>
<proteinExistence type="predicted"/>
<evidence type="ECO:0000256" key="1">
    <source>
        <dbReference type="SAM" id="MobiDB-lite"/>
    </source>
</evidence>
<dbReference type="AlphaFoldDB" id="A0A392U1Q1"/>
<feature type="compositionally biased region" description="Basic and acidic residues" evidence="1">
    <location>
        <begin position="1"/>
        <end position="12"/>
    </location>
</feature>
<evidence type="ECO:0000313" key="3">
    <source>
        <dbReference type="Proteomes" id="UP000265520"/>
    </source>
</evidence>
<dbReference type="Proteomes" id="UP000265520">
    <property type="component" value="Unassembled WGS sequence"/>
</dbReference>
<feature type="region of interest" description="Disordered" evidence="1">
    <location>
        <begin position="1"/>
        <end position="21"/>
    </location>
</feature>
<keyword evidence="3" id="KW-1185">Reference proteome</keyword>
<accession>A0A392U1Q1</accession>
<dbReference type="EMBL" id="LXQA010715185">
    <property type="protein sequence ID" value="MCI67351.1"/>
    <property type="molecule type" value="Genomic_DNA"/>
</dbReference>
<protein>
    <submittedName>
        <fullName evidence="2">Uncharacterized protein</fullName>
    </submittedName>
</protein>
<reference evidence="2 3" key="1">
    <citation type="journal article" date="2018" name="Front. Plant Sci.">
        <title>Red Clover (Trifolium pratense) and Zigzag Clover (T. medium) - A Picture of Genomic Similarities and Differences.</title>
        <authorList>
            <person name="Dluhosova J."/>
            <person name="Istvanek J."/>
            <person name="Nedelnik J."/>
            <person name="Repkova J."/>
        </authorList>
    </citation>
    <scope>NUCLEOTIDE SEQUENCE [LARGE SCALE GENOMIC DNA]</scope>
    <source>
        <strain evidence="3">cv. 10/8</strain>
        <tissue evidence="2">Leaf</tissue>
    </source>
</reference>